<keyword evidence="2" id="KW-1185">Reference proteome</keyword>
<accession>A0A158D8K6</accession>
<reference evidence="1" key="1">
    <citation type="submission" date="2016-01" db="EMBL/GenBank/DDBJ databases">
        <authorList>
            <person name="Peeters C."/>
        </authorList>
    </citation>
    <scope>NUCLEOTIDE SEQUENCE [LARGE SCALE GENOMIC DNA]</scope>
    <source>
        <strain evidence="1">LMG 29325</strain>
    </source>
</reference>
<comment type="caution">
    <text evidence="1">The sequence shown here is derived from an EMBL/GenBank/DDBJ whole genome shotgun (WGS) entry which is preliminary data.</text>
</comment>
<proteinExistence type="predicted"/>
<gene>
    <name evidence="1" type="ORF">AWB82_06389</name>
</gene>
<dbReference type="Proteomes" id="UP000054596">
    <property type="component" value="Unassembled WGS sequence"/>
</dbReference>
<organism evidence="1 2">
    <name type="scientific">Caballeronia glebae</name>
    <dbReference type="NCBI Taxonomy" id="1777143"/>
    <lineage>
        <taxon>Bacteria</taxon>
        <taxon>Pseudomonadati</taxon>
        <taxon>Pseudomonadota</taxon>
        <taxon>Betaproteobacteria</taxon>
        <taxon>Burkholderiales</taxon>
        <taxon>Burkholderiaceae</taxon>
        <taxon>Caballeronia</taxon>
    </lineage>
</organism>
<evidence type="ECO:0000313" key="1">
    <source>
        <dbReference type="EMBL" id="SAK90700.1"/>
    </source>
</evidence>
<dbReference type="AlphaFoldDB" id="A0A158D8K6"/>
<name>A0A158D8K6_9BURK</name>
<protein>
    <submittedName>
        <fullName evidence="1">Uncharacterized protein</fullName>
    </submittedName>
</protein>
<sequence length="86" mass="9086">MTGSGTMLGTITTNTMATGAITATMAARGWTGIATTAMTGASIESGSSGKRVKRILQPRFERAFYSERRLRIASVVCEHVNGSSEE</sequence>
<evidence type="ECO:0000313" key="2">
    <source>
        <dbReference type="Proteomes" id="UP000054596"/>
    </source>
</evidence>
<dbReference type="EMBL" id="FCOJ02000073">
    <property type="protein sequence ID" value="SAK90700.1"/>
    <property type="molecule type" value="Genomic_DNA"/>
</dbReference>